<evidence type="ECO:0000313" key="2">
    <source>
        <dbReference type="EMBL" id="BCU69907.1"/>
    </source>
</evidence>
<dbReference type="KEGG" id="csty:KN1_12040"/>
<name>A0A8D5U6I9_9CREN</name>
<evidence type="ECO:0000256" key="1">
    <source>
        <dbReference type="SAM" id="Phobius"/>
    </source>
</evidence>
<feature type="transmembrane region" description="Helical" evidence="1">
    <location>
        <begin position="160"/>
        <end position="183"/>
    </location>
</feature>
<keyword evidence="1" id="KW-1133">Transmembrane helix</keyword>
<organism evidence="2 3">
    <name type="scientific">Stygiolobus caldivivus</name>
    <dbReference type="NCBI Taxonomy" id="2824673"/>
    <lineage>
        <taxon>Archaea</taxon>
        <taxon>Thermoproteota</taxon>
        <taxon>Thermoprotei</taxon>
        <taxon>Sulfolobales</taxon>
        <taxon>Sulfolobaceae</taxon>
        <taxon>Stygiolobus</taxon>
    </lineage>
</organism>
<sequence length="198" mass="22300">MEANEVVRRAEEGLTRLYSLKMRKYLGAIYLAVGVYFPIVIILSLSDLSFLDTGLTTNTLFLSIVLFCVYAELKLSKASVLLRRLHSITSGDVPKYPFYLTVGGYPVDLMVLSIVIITVAVIEVAVDSIIVFILPTVFLEYYLYRVFVYNRVRMGPEDRLAVISVLSIPFIPFFDLAAIYFSANWIVAGVISLVRAYE</sequence>
<keyword evidence="3" id="KW-1185">Reference proteome</keyword>
<evidence type="ECO:0000313" key="3">
    <source>
        <dbReference type="Proteomes" id="UP000825123"/>
    </source>
</evidence>
<feature type="transmembrane region" description="Helical" evidence="1">
    <location>
        <begin position="25"/>
        <end position="45"/>
    </location>
</feature>
<feature type="transmembrane region" description="Helical" evidence="1">
    <location>
        <begin position="96"/>
        <end position="122"/>
    </location>
</feature>
<gene>
    <name evidence="2" type="ORF">KN1_12040</name>
</gene>
<dbReference type="RefSeq" id="WP_221289976.1">
    <property type="nucleotide sequence ID" value="NZ_AP024597.1"/>
</dbReference>
<accession>A0A8D5U6I9</accession>
<protein>
    <submittedName>
        <fullName evidence="2">Uncharacterized protein</fullName>
    </submittedName>
</protein>
<keyword evidence="1" id="KW-0472">Membrane</keyword>
<dbReference type="GeneID" id="66162938"/>
<proteinExistence type="predicted"/>
<dbReference type="AlphaFoldDB" id="A0A8D5U6I9"/>
<dbReference type="EMBL" id="AP024597">
    <property type="protein sequence ID" value="BCU69907.1"/>
    <property type="molecule type" value="Genomic_DNA"/>
</dbReference>
<dbReference type="Proteomes" id="UP000825123">
    <property type="component" value="Chromosome"/>
</dbReference>
<feature type="transmembrane region" description="Helical" evidence="1">
    <location>
        <begin position="128"/>
        <end position="148"/>
    </location>
</feature>
<reference evidence="2 3" key="1">
    <citation type="submission" date="2021-04" db="EMBL/GenBank/DDBJ databases">
        <title>Complete genome sequence of Stygiolobus sp. KN-1.</title>
        <authorList>
            <person name="Nakamura K."/>
            <person name="Sakai H."/>
            <person name="Kurosawa N."/>
        </authorList>
    </citation>
    <scope>NUCLEOTIDE SEQUENCE [LARGE SCALE GENOMIC DNA]</scope>
    <source>
        <strain evidence="2 3">KN-1</strain>
    </source>
</reference>
<feature type="transmembrane region" description="Helical" evidence="1">
    <location>
        <begin position="57"/>
        <end position="75"/>
    </location>
</feature>
<keyword evidence="1" id="KW-0812">Transmembrane</keyword>